<dbReference type="AlphaFoldDB" id="A0A017TEF9"/>
<sequence length="37" mass="3809">MCEVRAGVLQWLHGAQVSAGGKVAEVAEVAEVEEAQG</sequence>
<evidence type="ECO:0000313" key="1">
    <source>
        <dbReference type="EMBL" id="EYF07609.1"/>
    </source>
</evidence>
<name>A0A017TEF9_9BACT</name>
<reference evidence="1 2" key="1">
    <citation type="submission" date="2013-05" db="EMBL/GenBank/DDBJ databases">
        <title>Genome assembly of Chondromyces apiculatus DSM 436.</title>
        <authorList>
            <person name="Sharma G."/>
            <person name="Khatri I."/>
            <person name="Kaur C."/>
            <person name="Mayilraj S."/>
            <person name="Subramanian S."/>
        </authorList>
    </citation>
    <scope>NUCLEOTIDE SEQUENCE [LARGE SCALE GENOMIC DNA]</scope>
    <source>
        <strain evidence="1 2">DSM 436</strain>
    </source>
</reference>
<organism evidence="1 2">
    <name type="scientific">Chondromyces apiculatus DSM 436</name>
    <dbReference type="NCBI Taxonomy" id="1192034"/>
    <lineage>
        <taxon>Bacteria</taxon>
        <taxon>Pseudomonadati</taxon>
        <taxon>Myxococcota</taxon>
        <taxon>Polyangia</taxon>
        <taxon>Polyangiales</taxon>
        <taxon>Polyangiaceae</taxon>
        <taxon>Chondromyces</taxon>
    </lineage>
</organism>
<evidence type="ECO:0000313" key="2">
    <source>
        <dbReference type="Proteomes" id="UP000019678"/>
    </source>
</evidence>
<dbReference type="STRING" id="1192034.CAP_8110"/>
<dbReference type="EMBL" id="ASRX01000008">
    <property type="protein sequence ID" value="EYF07609.1"/>
    <property type="molecule type" value="Genomic_DNA"/>
</dbReference>
<comment type="caution">
    <text evidence="1">The sequence shown here is derived from an EMBL/GenBank/DDBJ whole genome shotgun (WGS) entry which is preliminary data.</text>
</comment>
<dbReference type="Proteomes" id="UP000019678">
    <property type="component" value="Unassembled WGS sequence"/>
</dbReference>
<protein>
    <submittedName>
        <fullName evidence="1">Uncharacterized protein</fullName>
    </submittedName>
</protein>
<accession>A0A017TEF9</accession>
<gene>
    <name evidence="1" type="ORF">CAP_8110</name>
</gene>
<keyword evidence="2" id="KW-1185">Reference proteome</keyword>
<proteinExistence type="predicted"/>